<dbReference type="Gene3D" id="3.40.50.1000">
    <property type="entry name" value="HAD superfamily/HAD-like"/>
    <property type="match status" value="1"/>
</dbReference>
<accession>A0A2B7XQF6</accession>
<evidence type="ECO:0000313" key="1">
    <source>
        <dbReference type="EMBL" id="PGH11001.1"/>
    </source>
</evidence>
<dbReference type="AlphaFoldDB" id="A0A2B7XQF6"/>
<dbReference type="EMBL" id="PDNB01000079">
    <property type="protein sequence ID" value="PGH11001.1"/>
    <property type="molecule type" value="Genomic_DNA"/>
</dbReference>
<dbReference type="InterPro" id="IPR036412">
    <property type="entry name" value="HAD-like_sf"/>
</dbReference>
<dbReference type="STRING" id="1447875.A0A2B7XQF6"/>
<proteinExistence type="predicted"/>
<dbReference type="Pfam" id="PF13242">
    <property type="entry name" value="Hydrolase_like"/>
    <property type="match status" value="1"/>
</dbReference>
<gene>
    <name evidence="1" type="ORF">AJ79_05152</name>
</gene>
<dbReference type="Proteomes" id="UP000223968">
    <property type="component" value="Unassembled WGS sequence"/>
</dbReference>
<name>A0A2B7XQF6_9EURO</name>
<reference evidence="1 2" key="1">
    <citation type="submission" date="2017-10" db="EMBL/GenBank/DDBJ databases">
        <title>Comparative genomics in systemic dimorphic fungi from Ajellomycetaceae.</title>
        <authorList>
            <person name="Munoz J.F."/>
            <person name="Mcewen J.G."/>
            <person name="Clay O.K."/>
            <person name="Cuomo C.A."/>
        </authorList>
    </citation>
    <scope>NUCLEOTIDE SEQUENCE [LARGE SCALE GENOMIC DNA]</scope>
    <source>
        <strain evidence="1 2">UAMH5409</strain>
    </source>
</reference>
<dbReference type="InterPro" id="IPR023214">
    <property type="entry name" value="HAD_sf"/>
</dbReference>
<dbReference type="SUPFAM" id="SSF56784">
    <property type="entry name" value="HAD-like"/>
    <property type="match status" value="1"/>
</dbReference>
<evidence type="ECO:0000313" key="2">
    <source>
        <dbReference type="Proteomes" id="UP000223968"/>
    </source>
</evidence>
<keyword evidence="2" id="KW-1185">Reference proteome</keyword>
<comment type="caution">
    <text evidence="1">The sequence shown here is derived from an EMBL/GenBank/DDBJ whole genome shotgun (WGS) entry which is preliminary data.</text>
</comment>
<protein>
    <submittedName>
        <fullName evidence="1">Uncharacterized protein</fullName>
    </submittedName>
</protein>
<organism evidence="1 2">
    <name type="scientific">Helicocarpus griseus UAMH5409</name>
    <dbReference type="NCBI Taxonomy" id="1447875"/>
    <lineage>
        <taxon>Eukaryota</taxon>
        <taxon>Fungi</taxon>
        <taxon>Dikarya</taxon>
        <taxon>Ascomycota</taxon>
        <taxon>Pezizomycotina</taxon>
        <taxon>Eurotiomycetes</taxon>
        <taxon>Eurotiomycetidae</taxon>
        <taxon>Onygenales</taxon>
        <taxon>Ajellomycetaceae</taxon>
        <taxon>Helicocarpus</taxon>
    </lineage>
</organism>
<dbReference type="OrthoDB" id="40579at2759"/>
<sequence length="68" mass="7181">MYGPEVTAQNVVVVGDTPLGVECAKESGCPIIAVATGSYSLDDLASSQPDFCCAQLTEARRFLALKWS</sequence>